<evidence type="ECO:0000313" key="2">
    <source>
        <dbReference type="Proteomes" id="UP000054928"/>
    </source>
</evidence>
<evidence type="ECO:0000313" key="1">
    <source>
        <dbReference type="EMBL" id="CEG39518.1"/>
    </source>
</evidence>
<organism evidence="1 2">
    <name type="scientific">Plasmopara halstedii</name>
    <name type="common">Downy mildew of sunflower</name>
    <dbReference type="NCBI Taxonomy" id="4781"/>
    <lineage>
        <taxon>Eukaryota</taxon>
        <taxon>Sar</taxon>
        <taxon>Stramenopiles</taxon>
        <taxon>Oomycota</taxon>
        <taxon>Peronosporomycetes</taxon>
        <taxon>Peronosporales</taxon>
        <taxon>Peronosporaceae</taxon>
        <taxon>Plasmopara</taxon>
    </lineage>
</organism>
<dbReference type="Proteomes" id="UP000054928">
    <property type="component" value="Unassembled WGS sequence"/>
</dbReference>
<dbReference type="EMBL" id="CCYD01000428">
    <property type="protein sequence ID" value="CEG39518.1"/>
    <property type="molecule type" value="Genomic_DNA"/>
</dbReference>
<dbReference type="GeneID" id="36404815"/>
<keyword evidence="2" id="KW-1185">Reference proteome</keyword>
<protein>
    <submittedName>
        <fullName evidence="1">Uncharacterized protein</fullName>
    </submittedName>
</protein>
<sequence length="89" mass="10252">MHLGLTKFDNSTSPRKMRNPHRCISLFGWSVFAIASWIPRRYCDRYPETGQVSRSQSIFSAREKNKSNPAQVASRYAEEKFATLVLLTL</sequence>
<accession>A0A0P1AFM5</accession>
<dbReference type="AlphaFoldDB" id="A0A0P1AFM5"/>
<proteinExistence type="predicted"/>
<reference evidence="2" key="1">
    <citation type="submission" date="2014-09" db="EMBL/GenBank/DDBJ databases">
        <authorList>
            <person name="Sharma Rahul"/>
            <person name="Thines Marco"/>
        </authorList>
    </citation>
    <scope>NUCLEOTIDE SEQUENCE [LARGE SCALE GENOMIC DNA]</scope>
</reference>
<name>A0A0P1AFM5_PLAHL</name>
<dbReference type="RefSeq" id="XP_024575887.1">
    <property type="nucleotide sequence ID" value="XM_024725074.1"/>
</dbReference>